<evidence type="ECO:0000313" key="3">
    <source>
        <dbReference type="EMBL" id="MBB5480809.1"/>
    </source>
</evidence>
<dbReference type="Pfam" id="PF03641">
    <property type="entry name" value="Lysine_decarbox"/>
    <property type="match status" value="1"/>
</dbReference>
<dbReference type="AlphaFoldDB" id="A0A840W9L3"/>
<accession>A0A840W9L3</accession>
<dbReference type="InterPro" id="IPR005269">
    <property type="entry name" value="LOG"/>
</dbReference>
<name>A0A840W9L3_9ACTN</name>
<dbReference type="PANTHER" id="PTHR31223">
    <property type="entry name" value="LOG FAMILY PROTEIN YJL055W"/>
    <property type="match status" value="1"/>
</dbReference>
<evidence type="ECO:0000313" key="4">
    <source>
        <dbReference type="Proteomes" id="UP000586947"/>
    </source>
</evidence>
<keyword evidence="2" id="KW-0203">Cytokinin biosynthesis</keyword>
<dbReference type="GO" id="GO:0009691">
    <property type="term" value="P:cytokinin biosynthetic process"/>
    <property type="evidence" value="ECO:0007669"/>
    <property type="project" value="UniProtKB-UniRule"/>
</dbReference>
<dbReference type="EC" id="3.2.2.n1" evidence="2"/>
<dbReference type="SUPFAM" id="SSF102405">
    <property type="entry name" value="MCP/YpsA-like"/>
    <property type="match status" value="1"/>
</dbReference>
<evidence type="ECO:0000256" key="1">
    <source>
        <dbReference type="ARBA" id="ARBA00006763"/>
    </source>
</evidence>
<dbReference type="InterPro" id="IPR031100">
    <property type="entry name" value="LOG_fam"/>
</dbReference>
<dbReference type="GO" id="GO:0005829">
    <property type="term" value="C:cytosol"/>
    <property type="evidence" value="ECO:0007669"/>
    <property type="project" value="TreeGrafter"/>
</dbReference>
<keyword evidence="4" id="KW-1185">Reference proteome</keyword>
<dbReference type="RefSeq" id="WP_184185313.1">
    <property type="nucleotide sequence ID" value="NZ_BMNF01000004.1"/>
</dbReference>
<dbReference type="PANTHER" id="PTHR31223:SF70">
    <property type="entry name" value="LOG FAMILY PROTEIN YJL055W"/>
    <property type="match status" value="1"/>
</dbReference>
<proteinExistence type="inferred from homology"/>
<comment type="similarity">
    <text evidence="1 2">Belongs to the LOG family.</text>
</comment>
<protein>
    <recommendedName>
        <fullName evidence="2">Cytokinin riboside 5'-monophosphate phosphoribohydrolase</fullName>
        <ecNumber evidence="2">3.2.2.n1</ecNumber>
    </recommendedName>
</protein>
<sequence>MTHMQHSPTLSVCVFCGARPGVSPAMTRAAEEVGRLIGERGHRLVYGGGGSGLMGSVAWSAFHAGAPITGVIPAFLAERERSIAAPPQSVELSHTMNDRKQSMLGHADVFLALAGGYGTLDEVLDVLSLRYLGMLRKPIVLLDVEGCWDQLENLVADVHVRGYAQNSLEPLYEVRTTPTSALSTLEHQWSATFANPAATRAVPVGSIDPAGRRLAVEPL</sequence>
<dbReference type="GO" id="GO:0016799">
    <property type="term" value="F:hydrolase activity, hydrolyzing N-glycosyl compounds"/>
    <property type="evidence" value="ECO:0007669"/>
    <property type="project" value="TreeGrafter"/>
</dbReference>
<reference evidence="3 4" key="1">
    <citation type="submission" date="2020-08" db="EMBL/GenBank/DDBJ databases">
        <title>Sequencing the genomes of 1000 actinobacteria strains.</title>
        <authorList>
            <person name="Klenk H.-P."/>
        </authorList>
    </citation>
    <scope>NUCLEOTIDE SEQUENCE [LARGE SCALE GENOMIC DNA]</scope>
    <source>
        <strain evidence="3 4">DSM 103125</strain>
    </source>
</reference>
<comment type="catalytic activity">
    <reaction evidence="2">
        <text>9-ribosyl-trans-zeatin 5'-phosphate + H2O = trans-zeatin + D-ribose 5-phosphate</text>
        <dbReference type="Rhea" id="RHEA:48564"/>
        <dbReference type="ChEBI" id="CHEBI:15377"/>
        <dbReference type="ChEBI" id="CHEBI:16522"/>
        <dbReference type="ChEBI" id="CHEBI:78346"/>
        <dbReference type="ChEBI" id="CHEBI:87947"/>
        <dbReference type="EC" id="3.2.2.n1"/>
    </reaction>
</comment>
<organism evidence="3 4">
    <name type="scientific">Micromonospora parathelypteridis</name>
    <dbReference type="NCBI Taxonomy" id="1839617"/>
    <lineage>
        <taxon>Bacteria</taxon>
        <taxon>Bacillati</taxon>
        <taxon>Actinomycetota</taxon>
        <taxon>Actinomycetes</taxon>
        <taxon>Micromonosporales</taxon>
        <taxon>Micromonosporaceae</taxon>
        <taxon>Micromonospora</taxon>
    </lineage>
</organism>
<dbReference type="EMBL" id="JACHDP010000001">
    <property type="protein sequence ID" value="MBB5480809.1"/>
    <property type="molecule type" value="Genomic_DNA"/>
</dbReference>
<comment type="caution">
    <text evidence="3">The sequence shown here is derived from an EMBL/GenBank/DDBJ whole genome shotgun (WGS) entry which is preliminary data.</text>
</comment>
<evidence type="ECO:0000256" key="2">
    <source>
        <dbReference type="RuleBase" id="RU363015"/>
    </source>
</evidence>
<dbReference type="NCBIfam" id="TIGR00730">
    <property type="entry name" value="Rossman fold protein, TIGR00730 family"/>
    <property type="match status" value="1"/>
</dbReference>
<dbReference type="Proteomes" id="UP000586947">
    <property type="component" value="Unassembled WGS sequence"/>
</dbReference>
<gene>
    <name evidence="3" type="ORF">HNR20_005314</name>
</gene>
<comment type="catalytic activity">
    <reaction evidence="2">
        <text>N(6)-(dimethylallyl)adenosine 5'-phosphate + H2O = N(6)-dimethylallyladenine + D-ribose 5-phosphate</text>
        <dbReference type="Rhea" id="RHEA:48560"/>
        <dbReference type="ChEBI" id="CHEBI:15377"/>
        <dbReference type="ChEBI" id="CHEBI:17660"/>
        <dbReference type="ChEBI" id="CHEBI:57526"/>
        <dbReference type="ChEBI" id="CHEBI:78346"/>
        <dbReference type="EC" id="3.2.2.n1"/>
    </reaction>
</comment>
<keyword evidence="2" id="KW-0378">Hydrolase</keyword>
<dbReference type="Gene3D" id="3.40.50.450">
    <property type="match status" value="1"/>
</dbReference>